<dbReference type="EMBL" id="CAKXZS010000011">
    <property type="protein sequence ID" value="CAH2397531.1"/>
    <property type="molecule type" value="Genomic_DNA"/>
</dbReference>
<gene>
    <name evidence="1" type="ORF">MES4922_190266</name>
</gene>
<keyword evidence="2" id="KW-1185">Reference proteome</keyword>
<sequence>MRTQRDCAMRHSENRPSYRFACGHMFAGPTSKFSLNGSNFAFVSNALFFKLRTLSRWLEDWRFPWIGDYF</sequence>
<name>A0ABN8JNT2_9HYPH</name>
<protein>
    <submittedName>
        <fullName evidence="1">Uncharacterized protein</fullName>
    </submittedName>
</protein>
<organism evidence="1 2">
    <name type="scientific">Mesorhizobium ventifaucium</name>
    <dbReference type="NCBI Taxonomy" id="666020"/>
    <lineage>
        <taxon>Bacteria</taxon>
        <taxon>Pseudomonadati</taxon>
        <taxon>Pseudomonadota</taxon>
        <taxon>Alphaproteobacteria</taxon>
        <taxon>Hyphomicrobiales</taxon>
        <taxon>Phyllobacteriaceae</taxon>
        <taxon>Mesorhizobium</taxon>
    </lineage>
</organism>
<reference evidence="1" key="1">
    <citation type="submission" date="2022-03" db="EMBL/GenBank/DDBJ databases">
        <authorList>
            <person name="Brunel B."/>
        </authorList>
    </citation>
    <scope>NUCLEOTIDE SEQUENCE</scope>
    <source>
        <strain evidence="1">STM4922sample</strain>
    </source>
</reference>
<proteinExistence type="predicted"/>
<evidence type="ECO:0000313" key="2">
    <source>
        <dbReference type="Proteomes" id="UP001152604"/>
    </source>
</evidence>
<dbReference type="Proteomes" id="UP001152604">
    <property type="component" value="Unassembled WGS sequence"/>
</dbReference>
<comment type="caution">
    <text evidence="1">The sequence shown here is derived from an EMBL/GenBank/DDBJ whole genome shotgun (WGS) entry which is preliminary data.</text>
</comment>
<evidence type="ECO:0000313" key="1">
    <source>
        <dbReference type="EMBL" id="CAH2397531.1"/>
    </source>
</evidence>
<accession>A0ABN8JNT2</accession>